<name>A0AAW4VCK3_9FIRM</name>
<evidence type="ECO:0000256" key="1">
    <source>
        <dbReference type="ARBA" id="ARBA00022630"/>
    </source>
</evidence>
<dbReference type="GO" id="GO:0016491">
    <property type="term" value="F:oxidoreductase activity"/>
    <property type="evidence" value="ECO:0007669"/>
    <property type="project" value="InterPro"/>
</dbReference>
<evidence type="ECO:0000313" key="5">
    <source>
        <dbReference type="Proteomes" id="UP001197827"/>
    </source>
</evidence>
<evidence type="ECO:0000256" key="2">
    <source>
        <dbReference type="ARBA" id="ARBA00022643"/>
    </source>
</evidence>
<keyword evidence="2" id="KW-0288">FMN</keyword>
<dbReference type="Pfam" id="PF03358">
    <property type="entry name" value="FMN_red"/>
    <property type="match status" value="1"/>
</dbReference>
<feature type="domain" description="NADPH-dependent FMN reductase-like" evidence="3">
    <location>
        <begin position="1"/>
        <end position="135"/>
    </location>
</feature>
<reference evidence="4" key="1">
    <citation type="submission" date="2021-10" db="EMBL/GenBank/DDBJ databases">
        <title>Collection of gut derived symbiotic bacterial strains cultured from healthy donors.</title>
        <authorList>
            <person name="Lin H."/>
            <person name="Littmann E."/>
            <person name="Kohout C."/>
            <person name="Pamer E.G."/>
        </authorList>
    </citation>
    <scope>NUCLEOTIDE SEQUENCE</scope>
    <source>
        <strain evidence="4">DFI.5.2</strain>
    </source>
</reference>
<gene>
    <name evidence="4" type="ORF">LJD74_04985</name>
</gene>
<dbReference type="SUPFAM" id="SSF52218">
    <property type="entry name" value="Flavoproteins"/>
    <property type="match status" value="1"/>
</dbReference>
<comment type="caution">
    <text evidence="4">The sequence shown here is derived from an EMBL/GenBank/DDBJ whole genome shotgun (WGS) entry which is preliminary data.</text>
</comment>
<protein>
    <submittedName>
        <fullName evidence="4">Flavodoxin family protein</fullName>
    </submittedName>
</protein>
<sequence length="173" mass="19440">MKIVLLNGSPRRGGNTEIMINTFMENVKDHDVVKLNIASMNIKGCLGCKYCWSHQGECVQKDDMEQVWKHLKEADVLIFGSPIYWFDMTAQLKTVIDRMYAGGSTGFHFHKTALLLDAGADHVFDAAISQYKAMTSYLKWEDLGIICVPNMEDKGSMKESSKLAEVIQLAKSL</sequence>
<dbReference type="AlphaFoldDB" id="A0AAW4VCK3"/>
<accession>A0AAW4VCK3</accession>
<dbReference type="RefSeq" id="WP_117782921.1">
    <property type="nucleotide sequence ID" value="NZ_JAJDKQ010000006.1"/>
</dbReference>
<dbReference type="PANTHER" id="PTHR43278">
    <property type="entry name" value="NAD(P)H-DEPENDENT FMN-CONTAINING OXIDOREDUCTASE YWQN-RELATED"/>
    <property type="match status" value="1"/>
</dbReference>
<dbReference type="PANTHER" id="PTHR43278:SF2">
    <property type="entry name" value="IRON-SULFUR FLAVOPROTEIN"/>
    <property type="match status" value="1"/>
</dbReference>
<keyword evidence="1" id="KW-0285">Flavoprotein</keyword>
<proteinExistence type="predicted"/>
<dbReference type="Gene3D" id="3.40.50.360">
    <property type="match status" value="1"/>
</dbReference>
<evidence type="ECO:0000259" key="3">
    <source>
        <dbReference type="Pfam" id="PF03358"/>
    </source>
</evidence>
<organism evidence="4 5">
    <name type="scientific">Faecalibacillus intestinalis</name>
    <dbReference type="NCBI Taxonomy" id="1982626"/>
    <lineage>
        <taxon>Bacteria</taxon>
        <taxon>Bacillati</taxon>
        <taxon>Bacillota</taxon>
        <taxon>Erysipelotrichia</taxon>
        <taxon>Erysipelotrichales</taxon>
        <taxon>Coprobacillaceae</taxon>
        <taxon>Faecalibacillus</taxon>
    </lineage>
</organism>
<dbReference type="InterPro" id="IPR005025">
    <property type="entry name" value="FMN_Rdtase-like_dom"/>
</dbReference>
<dbReference type="Proteomes" id="UP001197827">
    <property type="component" value="Unassembled WGS sequence"/>
</dbReference>
<evidence type="ECO:0000313" key="4">
    <source>
        <dbReference type="EMBL" id="MCB8561369.1"/>
    </source>
</evidence>
<dbReference type="InterPro" id="IPR029039">
    <property type="entry name" value="Flavoprotein-like_sf"/>
</dbReference>
<dbReference type="InterPro" id="IPR051796">
    <property type="entry name" value="ISF_SsuE-like"/>
</dbReference>
<dbReference type="EMBL" id="JAJDKQ010000006">
    <property type="protein sequence ID" value="MCB8561369.1"/>
    <property type="molecule type" value="Genomic_DNA"/>
</dbReference>